<proteinExistence type="inferred from homology"/>
<dbReference type="Gene3D" id="1.10.287.470">
    <property type="entry name" value="Helix hairpin bin"/>
    <property type="match status" value="3"/>
</dbReference>
<dbReference type="PANTHER" id="PTHR30469:SF39">
    <property type="entry name" value="SLL0180 PROTEIN"/>
    <property type="match status" value="1"/>
</dbReference>
<evidence type="ECO:0000256" key="2">
    <source>
        <dbReference type="SAM" id="Coils"/>
    </source>
</evidence>
<dbReference type="EMBL" id="BDQK01000017">
    <property type="protein sequence ID" value="GBF82800.1"/>
    <property type="molecule type" value="Genomic_DNA"/>
</dbReference>
<dbReference type="Pfam" id="PF25876">
    <property type="entry name" value="HH_MFP_RND"/>
    <property type="match status" value="1"/>
</dbReference>
<name>A0A401INF8_APHSA</name>
<feature type="coiled-coil region" evidence="2">
    <location>
        <begin position="86"/>
        <end position="231"/>
    </location>
</feature>
<dbReference type="Gene3D" id="2.40.420.20">
    <property type="match status" value="1"/>
</dbReference>
<evidence type="ECO:0000313" key="6">
    <source>
        <dbReference type="Proteomes" id="UP000287247"/>
    </source>
</evidence>
<dbReference type="Pfam" id="PF25917">
    <property type="entry name" value="BSH_RND"/>
    <property type="match status" value="1"/>
</dbReference>
<dbReference type="InterPro" id="IPR058624">
    <property type="entry name" value="MdtA-like_HH"/>
</dbReference>
<dbReference type="Gene3D" id="2.40.30.170">
    <property type="match status" value="1"/>
</dbReference>
<dbReference type="AlphaFoldDB" id="A0A401INF8"/>
<feature type="domain" description="Multidrug resistance protein MdtA-like barrel-sandwich hybrid" evidence="4">
    <location>
        <begin position="24"/>
        <end position="266"/>
    </location>
</feature>
<dbReference type="InterPro" id="IPR058625">
    <property type="entry name" value="MdtA-like_BSH"/>
</dbReference>
<protein>
    <submittedName>
        <fullName evidence="5">Efflux transporter, RND family protein</fullName>
    </submittedName>
</protein>
<accession>A0A401INF8</accession>
<dbReference type="FunFam" id="2.40.420.20:FF:000007">
    <property type="entry name" value="HAE1 family efflux pump MFP component"/>
    <property type="match status" value="1"/>
</dbReference>
<gene>
    <name evidence="5" type="ORF">AsFPU1_4234</name>
</gene>
<evidence type="ECO:0000256" key="1">
    <source>
        <dbReference type="ARBA" id="ARBA00009477"/>
    </source>
</evidence>
<keyword evidence="6" id="KW-1185">Reference proteome</keyword>
<dbReference type="PANTHER" id="PTHR30469">
    <property type="entry name" value="MULTIDRUG RESISTANCE PROTEIN MDTA"/>
    <property type="match status" value="1"/>
</dbReference>
<organism evidence="5 6">
    <name type="scientific">Aphanothece sacrum FPU1</name>
    <dbReference type="NCBI Taxonomy" id="1920663"/>
    <lineage>
        <taxon>Bacteria</taxon>
        <taxon>Bacillati</taxon>
        <taxon>Cyanobacteriota</taxon>
        <taxon>Cyanophyceae</taxon>
        <taxon>Oscillatoriophycideae</taxon>
        <taxon>Chroococcales</taxon>
        <taxon>Aphanothecaceae</taxon>
        <taxon>Aphanothece</taxon>
    </lineage>
</organism>
<evidence type="ECO:0000259" key="4">
    <source>
        <dbReference type="Pfam" id="PF25917"/>
    </source>
</evidence>
<feature type="domain" description="Multidrug resistance protein MdtA-like alpha-helical hairpin" evidence="3">
    <location>
        <begin position="115"/>
        <end position="176"/>
    </location>
</feature>
<comment type="similarity">
    <text evidence="1">Belongs to the membrane fusion protein (MFP) (TC 8.A.1) family.</text>
</comment>
<dbReference type="InterPro" id="IPR006143">
    <property type="entry name" value="RND_pump_MFP"/>
</dbReference>
<dbReference type="Gene3D" id="2.40.50.100">
    <property type="match status" value="2"/>
</dbReference>
<dbReference type="GO" id="GO:0015562">
    <property type="term" value="F:efflux transmembrane transporter activity"/>
    <property type="evidence" value="ECO:0007669"/>
    <property type="project" value="TreeGrafter"/>
</dbReference>
<evidence type="ECO:0000259" key="3">
    <source>
        <dbReference type="Pfam" id="PF25876"/>
    </source>
</evidence>
<comment type="caution">
    <text evidence="5">The sequence shown here is derived from an EMBL/GenBank/DDBJ whole genome shotgun (WGS) entry which is preliminary data.</text>
</comment>
<evidence type="ECO:0000313" key="5">
    <source>
        <dbReference type="EMBL" id="GBF82800.1"/>
    </source>
</evidence>
<dbReference type="Proteomes" id="UP000287247">
    <property type="component" value="Unassembled WGS sequence"/>
</dbReference>
<sequence>MTLTKGVIENTSEVVGTVEAKDAITLKPEIDGRISDILVKEGDRIQKGQTLIRLDSSDWDAELYQAQAQLATTQARLAELQAGNRREDIDEAIARLNEAKARLANATRGSRPEEIAQAQAQLTSAIAEAELAQQRVGRYEQLKEQGAISADQYQEYNTQSRSATAAVEEAKSRLSQLQKSRGSDIDELAAAVERESQNVRRLQNGPRLEVIAQAKAEVAEARAKVRIAQVNLNKTQILAPISGMIGDMPIEVGDYVNEGDTLTTLTENNVLELNLSIPLEKASELQLGLPVELLDTQGKATATGTISFISPDVTSNSQLIVAKATFTNINRELLNRQFVRAKVIWEKRPGILIPATAVSRIGAQTFVFVAHPKDKSKSETPQFIAQQRQVELGSLQENNYQILKGVNAGEKIVTAGILSLRDGAPIQPLP</sequence>
<keyword evidence="2" id="KW-0175">Coiled coil</keyword>
<reference evidence="6" key="1">
    <citation type="submission" date="2017-05" db="EMBL/GenBank/DDBJ databases">
        <title>Physiological properties and genetic analysis related to exopolysaccharide production of fresh-water unicellular cyanobacterium Aphanothece sacrum, Suizenji Nori, that has been cultured as a food source in Japan.</title>
        <authorList>
            <person name="Kanesaki Y."/>
            <person name="Yoshikawa S."/>
            <person name="Ohki K."/>
        </authorList>
    </citation>
    <scope>NUCLEOTIDE SEQUENCE [LARGE SCALE GENOMIC DNA]</scope>
    <source>
        <strain evidence="6">FPU1</strain>
    </source>
</reference>
<dbReference type="NCBIfam" id="TIGR01730">
    <property type="entry name" value="RND_mfp"/>
    <property type="match status" value="1"/>
</dbReference>
<dbReference type="SUPFAM" id="SSF111369">
    <property type="entry name" value="HlyD-like secretion proteins"/>
    <property type="match status" value="2"/>
</dbReference>
<dbReference type="GO" id="GO:1990281">
    <property type="term" value="C:efflux pump complex"/>
    <property type="evidence" value="ECO:0007669"/>
    <property type="project" value="TreeGrafter"/>
</dbReference>
<dbReference type="PRINTS" id="PR01490">
    <property type="entry name" value="RTXTOXIND"/>
</dbReference>